<accession>A0A1F4ZCE3</accession>
<evidence type="ECO:0000256" key="1">
    <source>
        <dbReference type="SAM" id="Phobius"/>
    </source>
</evidence>
<reference evidence="2 3" key="1">
    <citation type="journal article" date="2016" name="Nat. Commun.">
        <title>Thousands of microbial genomes shed light on interconnected biogeochemical processes in an aquifer system.</title>
        <authorList>
            <person name="Anantharaman K."/>
            <person name="Brown C.T."/>
            <person name="Hug L.A."/>
            <person name="Sharon I."/>
            <person name="Castelle C.J."/>
            <person name="Probst A.J."/>
            <person name="Thomas B.C."/>
            <person name="Singh A."/>
            <person name="Wilkins M.J."/>
            <person name="Karaoz U."/>
            <person name="Brodie E.L."/>
            <person name="Williams K.H."/>
            <person name="Hubbard S.S."/>
            <person name="Banfield J.F."/>
        </authorList>
    </citation>
    <scope>NUCLEOTIDE SEQUENCE [LARGE SCALE GENOMIC DNA]</scope>
</reference>
<dbReference type="STRING" id="1797259.A2989_02850"/>
<dbReference type="EMBL" id="MEXN01000005">
    <property type="protein sequence ID" value="OGD03596.1"/>
    <property type="molecule type" value="Genomic_DNA"/>
</dbReference>
<name>A0A1F4ZCE3_9BACT</name>
<comment type="caution">
    <text evidence="2">The sequence shown here is derived from an EMBL/GenBank/DDBJ whole genome shotgun (WGS) entry which is preliminary data.</text>
</comment>
<keyword evidence="1" id="KW-0472">Membrane</keyword>
<proteinExistence type="predicted"/>
<dbReference type="AlphaFoldDB" id="A0A1F4ZCE3"/>
<protein>
    <submittedName>
        <fullName evidence="2">Uncharacterized protein</fullName>
    </submittedName>
</protein>
<sequence length="162" mass="18065">MNTTKDASGKAIVDFMGAVLPDGRKIEDLLKRGFTDSMVNVLREFGVMGVVTYVGGTLILVFFPFQSDLNRQILFAFTGLFLLSLSTFISYFRIKAHREREKGLIEMTQNTGNRLAEQLGKNMSSEQVVSITQTIWQDQKDLISAIFGFAGLGGRANDEVER</sequence>
<feature type="transmembrane region" description="Helical" evidence="1">
    <location>
        <begin position="45"/>
        <end position="66"/>
    </location>
</feature>
<feature type="transmembrane region" description="Helical" evidence="1">
    <location>
        <begin position="72"/>
        <end position="92"/>
    </location>
</feature>
<keyword evidence="1" id="KW-1133">Transmembrane helix</keyword>
<evidence type="ECO:0000313" key="2">
    <source>
        <dbReference type="EMBL" id="OGD03596.1"/>
    </source>
</evidence>
<organism evidence="2 3">
    <name type="scientific">Candidatus Amesbacteria bacterium RIFCSPLOWO2_01_FULL_48_25</name>
    <dbReference type="NCBI Taxonomy" id="1797259"/>
    <lineage>
        <taxon>Bacteria</taxon>
        <taxon>Candidatus Amesiibacteriota</taxon>
    </lineage>
</organism>
<evidence type="ECO:0000313" key="3">
    <source>
        <dbReference type="Proteomes" id="UP000177080"/>
    </source>
</evidence>
<gene>
    <name evidence="2" type="ORF">A2989_02850</name>
</gene>
<keyword evidence="1" id="KW-0812">Transmembrane</keyword>
<dbReference type="Proteomes" id="UP000177080">
    <property type="component" value="Unassembled WGS sequence"/>
</dbReference>